<evidence type="ECO:0000313" key="1">
    <source>
        <dbReference type="EnsemblPlants" id="Kaladp0101s0121.1.v1.1"/>
    </source>
</evidence>
<evidence type="ECO:0000313" key="2">
    <source>
        <dbReference type="Proteomes" id="UP000594263"/>
    </source>
</evidence>
<dbReference type="Gramene" id="Kaladp0101s0121.1.v1.1">
    <property type="protein sequence ID" value="Kaladp0101s0121.1.v1.1"/>
    <property type="gene ID" value="Kaladp0101s0121.v1.1"/>
</dbReference>
<organism evidence="1 2">
    <name type="scientific">Kalanchoe fedtschenkoi</name>
    <name type="common">Lavender scallops</name>
    <name type="synonym">South American air plant</name>
    <dbReference type="NCBI Taxonomy" id="63787"/>
    <lineage>
        <taxon>Eukaryota</taxon>
        <taxon>Viridiplantae</taxon>
        <taxon>Streptophyta</taxon>
        <taxon>Embryophyta</taxon>
        <taxon>Tracheophyta</taxon>
        <taxon>Spermatophyta</taxon>
        <taxon>Magnoliopsida</taxon>
        <taxon>eudicotyledons</taxon>
        <taxon>Gunneridae</taxon>
        <taxon>Pentapetalae</taxon>
        <taxon>Saxifragales</taxon>
        <taxon>Crassulaceae</taxon>
        <taxon>Kalanchoe</taxon>
    </lineage>
</organism>
<proteinExistence type="predicted"/>
<dbReference type="Proteomes" id="UP000594263">
    <property type="component" value="Unplaced"/>
</dbReference>
<dbReference type="AlphaFoldDB" id="A0A7N0V6A5"/>
<keyword evidence="2" id="KW-1185">Reference proteome</keyword>
<name>A0A7N0V6A5_KALFE</name>
<sequence length="89" mass="9934">MAMRWEREIEIEIEVTELSTSKHQWSSGRIVPCHGTDPGLIPGWCRVGAVICFTHKYVMAGSSQSSDIQKKSVHLSSDTFFLSPLPVCI</sequence>
<reference evidence="1" key="1">
    <citation type="submission" date="2021-01" db="UniProtKB">
        <authorList>
            <consortium name="EnsemblPlants"/>
        </authorList>
    </citation>
    <scope>IDENTIFICATION</scope>
</reference>
<accession>A0A7N0V6A5</accession>
<protein>
    <submittedName>
        <fullName evidence="1">Uncharacterized protein</fullName>
    </submittedName>
</protein>
<dbReference type="EnsemblPlants" id="Kaladp0101s0121.1.v1.1">
    <property type="protein sequence ID" value="Kaladp0101s0121.1.v1.1"/>
    <property type="gene ID" value="Kaladp0101s0121.v1.1"/>
</dbReference>